<reference evidence="2" key="1">
    <citation type="submission" date="2017-09" db="EMBL/GenBank/DDBJ databases">
        <title>Depth-based differentiation of microbial function through sediment-hosted aquifers and enrichment of novel symbionts in the deep terrestrial subsurface.</title>
        <authorList>
            <person name="Probst A.J."/>
            <person name="Ladd B."/>
            <person name="Jarett J.K."/>
            <person name="Geller-Mcgrath D.E."/>
            <person name="Sieber C.M.K."/>
            <person name="Emerson J.B."/>
            <person name="Anantharaman K."/>
            <person name="Thomas B.C."/>
            <person name="Malmstrom R."/>
            <person name="Stieglmeier M."/>
            <person name="Klingl A."/>
            <person name="Woyke T."/>
            <person name="Ryan C.M."/>
            <person name="Banfield J.F."/>
        </authorList>
    </citation>
    <scope>NUCLEOTIDE SEQUENCE [LARGE SCALE GENOMIC DNA]</scope>
</reference>
<dbReference type="Pfam" id="PF13489">
    <property type="entry name" value="Methyltransf_23"/>
    <property type="match status" value="1"/>
</dbReference>
<organism evidence="1 2">
    <name type="scientific">bacterium (Candidatus Ratteibacteria) CG_4_9_14_3_um_filter_41_21</name>
    <dbReference type="NCBI Taxonomy" id="2014289"/>
    <lineage>
        <taxon>Bacteria</taxon>
        <taxon>Candidatus Ratteibacteria</taxon>
    </lineage>
</organism>
<protein>
    <recommendedName>
        <fullName evidence="3">Methyltransferase type 11 domain-containing protein</fullName>
    </recommendedName>
</protein>
<dbReference type="Gene3D" id="3.40.50.150">
    <property type="entry name" value="Vaccinia Virus protein VP39"/>
    <property type="match status" value="1"/>
</dbReference>
<dbReference type="CDD" id="cd02440">
    <property type="entry name" value="AdoMet_MTases"/>
    <property type="match status" value="1"/>
</dbReference>
<dbReference type="Gene3D" id="2.20.25.10">
    <property type="match status" value="1"/>
</dbReference>
<evidence type="ECO:0008006" key="3">
    <source>
        <dbReference type="Google" id="ProtNLM"/>
    </source>
</evidence>
<evidence type="ECO:0000313" key="2">
    <source>
        <dbReference type="Proteomes" id="UP000229213"/>
    </source>
</evidence>
<evidence type="ECO:0000313" key="1">
    <source>
        <dbReference type="EMBL" id="PJA61948.1"/>
    </source>
</evidence>
<dbReference type="AlphaFoldDB" id="A0A2M7YG55"/>
<accession>A0A2M7YG55</accession>
<dbReference type="InterPro" id="IPR029063">
    <property type="entry name" value="SAM-dependent_MTases_sf"/>
</dbReference>
<dbReference type="SUPFAM" id="SSF53335">
    <property type="entry name" value="S-adenosyl-L-methionine-dependent methyltransferases"/>
    <property type="match status" value="1"/>
</dbReference>
<sequence length="299" mass="34357">MEPRYRCPHCHQPLQFERREEEIVCENCHSTYCRYKFDDILLFDFLQLTTNKKCSCNIDGFTECSIDLKRRLVDRKKTSHHEERLNPPVAKLLKKLKNRSLKILELGCAEGYYGHSFSEGNKGYGLDSCVKRLLSDGSKVLNGDYQALILADALKIPFTDKEFDIVIATELIEHILETRLFLKEINRVLKVGGELILSTPNLASLWNRISLLFGSGRGFAPWRIFKGKSAYNPPSSLAYPYQNIHIRFFTFGSLKEILEKSGFRVIYIGGADPVFSRIPLGDKIFRNFCKTIVIKCSRT</sequence>
<dbReference type="Proteomes" id="UP000229213">
    <property type="component" value="Unassembled WGS sequence"/>
</dbReference>
<gene>
    <name evidence="1" type="ORF">CO162_03660</name>
</gene>
<dbReference type="PANTHER" id="PTHR43591">
    <property type="entry name" value="METHYLTRANSFERASE"/>
    <property type="match status" value="1"/>
</dbReference>
<dbReference type="EMBL" id="PFWI01000121">
    <property type="protein sequence ID" value="PJA61948.1"/>
    <property type="molecule type" value="Genomic_DNA"/>
</dbReference>
<name>A0A2M7YG55_9BACT</name>
<comment type="caution">
    <text evidence="1">The sequence shown here is derived from an EMBL/GenBank/DDBJ whole genome shotgun (WGS) entry which is preliminary data.</text>
</comment>
<proteinExistence type="predicted"/>